<evidence type="ECO:0000313" key="1">
    <source>
        <dbReference type="EMBL" id="KAK4417231.1"/>
    </source>
</evidence>
<dbReference type="AlphaFoldDB" id="A0AAE2CCN3"/>
<dbReference type="Proteomes" id="UP001293254">
    <property type="component" value="Unassembled WGS sequence"/>
</dbReference>
<name>A0AAE2CCN3_9LAMI</name>
<proteinExistence type="predicted"/>
<evidence type="ECO:0000313" key="2">
    <source>
        <dbReference type="Proteomes" id="UP001293254"/>
    </source>
</evidence>
<accession>A0AAE2CCN3</accession>
<comment type="caution">
    <text evidence="1">The sequence shown here is derived from an EMBL/GenBank/DDBJ whole genome shotgun (WGS) entry which is preliminary data.</text>
</comment>
<gene>
    <name evidence="1" type="ORF">Salat_2548700</name>
</gene>
<dbReference type="EMBL" id="JACGWO010000010">
    <property type="protein sequence ID" value="KAK4417231.1"/>
    <property type="molecule type" value="Genomic_DNA"/>
</dbReference>
<reference evidence="1" key="1">
    <citation type="submission" date="2020-06" db="EMBL/GenBank/DDBJ databases">
        <authorList>
            <person name="Li T."/>
            <person name="Hu X."/>
            <person name="Zhang T."/>
            <person name="Song X."/>
            <person name="Zhang H."/>
            <person name="Dai N."/>
            <person name="Sheng W."/>
            <person name="Hou X."/>
            <person name="Wei L."/>
        </authorList>
    </citation>
    <scope>NUCLEOTIDE SEQUENCE</scope>
    <source>
        <strain evidence="1">3651</strain>
        <tissue evidence="1">Leaf</tissue>
    </source>
</reference>
<organism evidence="1 2">
    <name type="scientific">Sesamum alatum</name>
    <dbReference type="NCBI Taxonomy" id="300844"/>
    <lineage>
        <taxon>Eukaryota</taxon>
        <taxon>Viridiplantae</taxon>
        <taxon>Streptophyta</taxon>
        <taxon>Embryophyta</taxon>
        <taxon>Tracheophyta</taxon>
        <taxon>Spermatophyta</taxon>
        <taxon>Magnoliopsida</taxon>
        <taxon>eudicotyledons</taxon>
        <taxon>Gunneridae</taxon>
        <taxon>Pentapetalae</taxon>
        <taxon>asterids</taxon>
        <taxon>lamiids</taxon>
        <taxon>Lamiales</taxon>
        <taxon>Pedaliaceae</taxon>
        <taxon>Sesamum</taxon>
    </lineage>
</organism>
<protein>
    <submittedName>
        <fullName evidence="1">Uncharacterized protein</fullName>
    </submittedName>
</protein>
<keyword evidence="2" id="KW-1185">Reference proteome</keyword>
<reference evidence="1" key="2">
    <citation type="journal article" date="2024" name="Plant">
        <title>Genomic evolution and insights into agronomic trait innovations of Sesamum species.</title>
        <authorList>
            <person name="Miao H."/>
            <person name="Wang L."/>
            <person name="Qu L."/>
            <person name="Liu H."/>
            <person name="Sun Y."/>
            <person name="Le M."/>
            <person name="Wang Q."/>
            <person name="Wei S."/>
            <person name="Zheng Y."/>
            <person name="Lin W."/>
            <person name="Duan Y."/>
            <person name="Cao H."/>
            <person name="Xiong S."/>
            <person name="Wang X."/>
            <person name="Wei L."/>
            <person name="Li C."/>
            <person name="Ma Q."/>
            <person name="Ju M."/>
            <person name="Zhao R."/>
            <person name="Li G."/>
            <person name="Mu C."/>
            <person name="Tian Q."/>
            <person name="Mei H."/>
            <person name="Zhang T."/>
            <person name="Gao T."/>
            <person name="Zhang H."/>
        </authorList>
    </citation>
    <scope>NUCLEOTIDE SEQUENCE</scope>
    <source>
        <strain evidence="1">3651</strain>
    </source>
</reference>
<sequence length="166" mass="17918">MTLDTCTSGSISNSPFSVCGLFSPLSIVYVAAATVLGSDNNYPSDVRAMLYRCGCKLSKPGCSPFPCCSNLSAASCLHKLQQCFAYHAALLKLQHCYCRKTLLLQHTNSIVEGDAQGVFCLLTSFLRCQPSHLCLLFCRFSSSITIPSPQPHIVSLIPQTGAFTLV</sequence>